<dbReference type="EMBL" id="JAAXLA010000009">
    <property type="protein sequence ID" value="NMH97162.1"/>
    <property type="molecule type" value="Genomic_DNA"/>
</dbReference>
<evidence type="ECO:0000313" key="3">
    <source>
        <dbReference type="Proteomes" id="UP000820669"/>
    </source>
</evidence>
<dbReference type="InterPro" id="IPR018713">
    <property type="entry name" value="MPAB/Lcp_cat_dom"/>
</dbReference>
<proteinExistence type="predicted"/>
<feature type="domain" description="ER-bound oxygenase mpaB/mpaB'/Rubber oxygenase catalytic" evidence="1">
    <location>
        <begin position="24"/>
        <end position="240"/>
    </location>
</feature>
<keyword evidence="3" id="KW-1185">Reference proteome</keyword>
<dbReference type="PANTHER" id="PTHR36151:SF3">
    <property type="entry name" value="ER-BOUND OXYGENASE MPAB_MPAB'_RUBBER OXYGENASE CATALYTIC DOMAIN-CONTAINING PROTEIN"/>
    <property type="match status" value="1"/>
</dbReference>
<name>A0ABX1S8N3_9PSEU</name>
<dbReference type="Proteomes" id="UP000820669">
    <property type="component" value="Unassembled WGS sequence"/>
</dbReference>
<dbReference type="RefSeq" id="WP_169380551.1">
    <property type="nucleotide sequence ID" value="NZ_JAAXLA010000009.1"/>
</dbReference>
<evidence type="ECO:0000259" key="1">
    <source>
        <dbReference type="Pfam" id="PF09995"/>
    </source>
</evidence>
<organism evidence="2 3">
    <name type="scientific">Pseudonocardia acidicola</name>
    <dbReference type="NCBI Taxonomy" id="2724939"/>
    <lineage>
        <taxon>Bacteria</taxon>
        <taxon>Bacillati</taxon>
        <taxon>Actinomycetota</taxon>
        <taxon>Actinomycetes</taxon>
        <taxon>Pseudonocardiales</taxon>
        <taxon>Pseudonocardiaceae</taxon>
        <taxon>Pseudonocardia</taxon>
    </lineage>
</organism>
<accession>A0ABX1S8N3</accession>
<evidence type="ECO:0000313" key="2">
    <source>
        <dbReference type="EMBL" id="NMH97162.1"/>
    </source>
</evidence>
<sequence>MAEAVAQDSTGSQGYFPPGTVSRKVIGDPGALIGGISALFLQALHPRAMAGVDQHSSFPDDFWPRLRRTTEYVTTLAFGDTAQADAAAARVRAVHRHVRGIDPVSGRSYAADDPDLLRWVHVTEVSSFGRAVRRLGLIDDAELDTFLGEQVRAGALLGATDLPASAAEVEAYFEAVRPELVASPVARRAALRLAAPPLPTRVELLTPARPAWTVVAGVAFALLPAWARRLYGVPVLPVFEPLSDAAATAALRGLRLALLAVRRASRRPAPPR</sequence>
<protein>
    <submittedName>
        <fullName evidence="2">DUF2236 domain-containing protein</fullName>
    </submittedName>
</protein>
<gene>
    <name evidence="2" type="ORF">HF526_07515</name>
</gene>
<reference evidence="2 3" key="1">
    <citation type="submission" date="2020-04" db="EMBL/GenBank/DDBJ databases">
        <authorList>
            <person name="Klaysubun C."/>
            <person name="Duangmal K."/>
            <person name="Lipun K."/>
        </authorList>
    </citation>
    <scope>NUCLEOTIDE SEQUENCE [LARGE SCALE GENOMIC DNA]</scope>
    <source>
        <strain evidence="2 3">K10HN5</strain>
    </source>
</reference>
<dbReference type="PANTHER" id="PTHR36151">
    <property type="entry name" value="BLR2777 PROTEIN"/>
    <property type="match status" value="1"/>
</dbReference>
<comment type="caution">
    <text evidence="2">The sequence shown here is derived from an EMBL/GenBank/DDBJ whole genome shotgun (WGS) entry which is preliminary data.</text>
</comment>
<dbReference type="Pfam" id="PF09995">
    <property type="entry name" value="MPAB_Lcp_cat"/>
    <property type="match status" value="1"/>
</dbReference>